<gene>
    <name evidence="1" type="ORF">GMARGA_LOCUS44323</name>
</gene>
<dbReference type="Proteomes" id="UP000789901">
    <property type="component" value="Unassembled WGS sequence"/>
</dbReference>
<name>A0ABN7XJW4_GIGMA</name>
<accession>A0ABN7XJW4</accession>
<comment type="caution">
    <text evidence="1">The sequence shown here is derived from an EMBL/GenBank/DDBJ whole genome shotgun (WGS) entry which is preliminary data.</text>
</comment>
<evidence type="ECO:0000313" key="1">
    <source>
        <dbReference type="EMBL" id="CAG8855502.1"/>
    </source>
</evidence>
<feature type="non-terminal residue" evidence="1">
    <location>
        <position position="1"/>
    </location>
</feature>
<reference evidence="1 2" key="1">
    <citation type="submission" date="2021-06" db="EMBL/GenBank/DDBJ databases">
        <authorList>
            <person name="Kallberg Y."/>
            <person name="Tangrot J."/>
            <person name="Rosling A."/>
        </authorList>
    </citation>
    <scope>NUCLEOTIDE SEQUENCE [LARGE SCALE GENOMIC DNA]</scope>
    <source>
        <strain evidence="1 2">120-4 pot B 10/14</strain>
    </source>
</reference>
<feature type="non-terminal residue" evidence="1">
    <location>
        <position position="90"/>
    </location>
</feature>
<dbReference type="EMBL" id="CAJVQB010150072">
    <property type="protein sequence ID" value="CAG8855502.1"/>
    <property type="molecule type" value="Genomic_DNA"/>
</dbReference>
<organism evidence="1 2">
    <name type="scientific">Gigaspora margarita</name>
    <dbReference type="NCBI Taxonomy" id="4874"/>
    <lineage>
        <taxon>Eukaryota</taxon>
        <taxon>Fungi</taxon>
        <taxon>Fungi incertae sedis</taxon>
        <taxon>Mucoromycota</taxon>
        <taxon>Glomeromycotina</taxon>
        <taxon>Glomeromycetes</taxon>
        <taxon>Diversisporales</taxon>
        <taxon>Gigasporaceae</taxon>
        <taxon>Gigaspora</taxon>
    </lineage>
</organism>
<keyword evidence="2" id="KW-1185">Reference proteome</keyword>
<sequence length="90" mass="9990">HLTACGLYEPVAQYLNVSESEVPELLSNQKILTEGNRILTPLLNPSIFGGSYIDIKANKININILDMSQQGIITNNTAMKPYLNLLLFVQ</sequence>
<proteinExistence type="predicted"/>
<protein>
    <submittedName>
        <fullName evidence="1">13523_t:CDS:1</fullName>
    </submittedName>
</protein>
<evidence type="ECO:0000313" key="2">
    <source>
        <dbReference type="Proteomes" id="UP000789901"/>
    </source>
</evidence>